<name>A0ABY6K9M3_9ARAC</name>
<dbReference type="Proteomes" id="UP001235939">
    <property type="component" value="Chromosome 03"/>
</dbReference>
<accession>A0ABY6K9M3</accession>
<sequence>METCIPSVGSTRESCHHVSYSLRHCGDKQGQVMVLALYGDHPLAERTCQKWFARLKSGNFDLEDEERTGAPPKFEDIEFFNFHSL</sequence>
<reference evidence="2 3" key="1">
    <citation type="submission" date="2022-01" db="EMBL/GenBank/DDBJ databases">
        <title>A chromosomal length assembly of Cordylochernes scorpioides.</title>
        <authorList>
            <person name="Zeh D."/>
            <person name="Zeh J."/>
        </authorList>
    </citation>
    <scope>NUCLEOTIDE SEQUENCE [LARGE SCALE GENOMIC DNA]</scope>
    <source>
        <strain evidence="2">IN4F17</strain>
        <tissue evidence="2">Whole Body</tissue>
    </source>
</reference>
<protein>
    <recommendedName>
        <fullName evidence="1">Mos1 transposase HTH domain-containing protein</fullName>
    </recommendedName>
</protein>
<evidence type="ECO:0000313" key="3">
    <source>
        <dbReference type="Proteomes" id="UP001235939"/>
    </source>
</evidence>
<organism evidence="2 3">
    <name type="scientific">Cordylochernes scorpioides</name>
    <dbReference type="NCBI Taxonomy" id="51811"/>
    <lineage>
        <taxon>Eukaryota</taxon>
        <taxon>Metazoa</taxon>
        <taxon>Ecdysozoa</taxon>
        <taxon>Arthropoda</taxon>
        <taxon>Chelicerata</taxon>
        <taxon>Arachnida</taxon>
        <taxon>Pseudoscorpiones</taxon>
        <taxon>Cheliferoidea</taxon>
        <taxon>Chernetidae</taxon>
        <taxon>Cordylochernes</taxon>
    </lineage>
</organism>
<proteinExistence type="predicted"/>
<evidence type="ECO:0000313" key="2">
    <source>
        <dbReference type="EMBL" id="UYV64385.1"/>
    </source>
</evidence>
<gene>
    <name evidence="2" type="ORF">LAZ67_3000487</name>
</gene>
<dbReference type="InterPro" id="IPR041426">
    <property type="entry name" value="Mos1_HTH"/>
</dbReference>
<keyword evidence="3" id="KW-1185">Reference proteome</keyword>
<dbReference type="EMBL" id="CP092865">
    <property type="protein sequence ID" value="UYV64385.1"/>
    <property type="molecule type" value="Genomic_DNA"/>
</dbReference>
<dbReference type="Pfam" id="PF17906">
    <property type="entry name" value="HTH_48"/>
    <property type="match status" value="1"/>
</dbReference>
<evidence type="ECO:0000259" key="1">
    <source>
        <dbReference type="Pfam" id="PF17906"/>
    </source>
</evidence>
<feature type="domain" description="Mos1 transposase HTH" evidence="1">
    <location>
        <begin position="36"/>
        <end position="59"/>
    </location>
</feature>